<dbReference type="Gene3D" id="3.40.30.10">
    <property type="entry name" value="Glutaredoxin"/>
    <property type="match status" value="1"/>
</dbReference>
<dbReference type="InterPro" id="IPR036249">
    <property type="entry name" value="Thioredoxin-like_sf"/>
</dbReference>
<accession>A0A4Q1QXL4</accession>
<keyword evidence="3" id="KW-1185">Reference proteome</keyword>
<protein>
    <submittedName>
        <fullName evidence="2">DsbA family protein</fullName>
    </submittedName>
</protein>
<evidence type="ECO:0000259" key="1">
    <source>
        <dbReference type="Pfam" id="PF01323"/>
    </source>
</evidence>
<dbReference type="InterPro" id="IPR001853">
    <property type="entry name" value="DSBA-like_thioredoxin_dom"/>
</dbReference>
<comment type="caution">
    <text evidence="2">The sequence shown here is derived from an EMBL/GenBank/DDBJ whole genome shotgun (WGS) entry which is preliminary data.</text>
</comment>
<dbReference type="PANTHER" id="PTHR13887">
    <property type="entry name" value="GLUTATHIONE S-TRANSFERASE KAPPA"/>
    <property type="match status" value="1"/>
</dbReference>
<evidence type="ECO:0000313" key="2">
    <source>
        <dbReference type="EMBL" id="RXS64674.1"/>
    </source>
</evidence>
<evidence type="ECO:0000313" key="3">
    <source>
        <dbReference type="Proteomes" id="UP000289482"/>
    </source>
</evidence>
<dbReference type="PANTHER" id="PTHR13887:SF54">
    <property type="entry name" value="DSBA FAMILY PROTEIN"/>
    <property type="match status" value="1"/>
</dbReference>
<dbReference type="SUPFAM" id="SSF52833">
    <property type="entry name" value="Thioredoxin-like"/>
    <property type="match status" value="1"/>
</dbReference>
<feature type="domain" description="DSBA-like thioredoxin" evidence="1">
    <location>
        <begin position="10"/>
        <end position="188"/>
    </location>
</feature>
<organism evidence="2 3">
    <name type="scientific">Streptomyces sioyaensis</name>
    <dbReference type="NCBI Taxonomy" id="67364"/>
    <lineage>
        <taxon>Bacteria</taxon>
        <taxon>Bacillati</taxon>
        <taxon>Actinomycetota</taxon>
        <taxon>Actinomycetes</taxon>
        <taxon>Kitasatosporales</taxon>
        <taxon>Streptomycetaceae</taxon>
        <taxon>Streptomyces</taxon>
    </lineage>
</organism>
<sequence>MERTQLTYAFDAYCGWCYGFGPALHEFADANADRIDLRVLSGGLFTGPRALPVAAYPHIPAANTRISELTGVTFGPGYERVLAEGNRVMDSTDAATGLAALRSQPGANALDAAAAMQRAWYIDGRSLSDVQVYRDIAAELGLDAEAVAIAYGAPAARARAEADFREVRRLGVEGYPTLLLHTAHGADRLGGPLTSADALTRALDQRLAATAA</sequence>
<dbReference type="GO" id="GO:0016491">
    <property type="term" value="F:oxidoreductase activity"/>
    <property type="evidence" value="ECO:0007669"/>
    <property type="project" value="InterPro"/>
</dbReference>
<dbReference type="Gene3D" id="1.10.472.60">
    <property type="entry name" value="putative protein disulfide isomerase domain"/>
    <property type="match status" value="1"/>
</dbReference>
<gene>
    <name evidence="2" type="ORF">EST54_21465</name>
</gene>
<dbReference type="Pfam" id="PF01323">
    <property type="entry name" value="DSBA"/>
    <property type="match status" value="1"/>
</dbReference>
<proteinExistence type="predicted"/>
<reference evidence="2 3" key="1">
    <citation type="submission" date="2019-01" db="EMBL/GenBank/DDBJ databases">
        <title>Draft genome sequences of the type strain Streptomyces sioyaensis DSM 40032 and its novel strain, TM32, a thermotolerant antibiotics-producing actinobacterium.</title>
        <authorList>
            <person name="Nakaew N."/>
            <person name="Lumyong S."/>
            <person name="Sloan W.T."/>
            <person name="Sungthong R."/>
        </authorList>
    </citation>
    <scope>NUCLEOTIDE SEQUENCE [LARGE SCALE GENOMIC DNA]</scope>
    <source>
        <strain evidence="2 3">DSM 40032</strain>
    </source>
</reference>
<name>A0A4Q1QXL4_9ACTN</name>
<dbReference type="Proteomes" id="UP000289482">
    <property type="component" value="Unassembled WGS sequence"/>
</dbReference>
<dbReference type="AlphaFoldDB" id="A0A4Q1QXL4"/>
<dbReference type="EMBL" id="SDIF01000065">
    <property type="protein sequence ID" value="RXS64674.1"/>
    <property type="molecule type" value="Genomic_DNA"/>
</dbReference>